<feature type="chain" id="PRO_5040384538" description="Acid phosphatase" evidence="2">
    <location>
        <begin position="26"/>
        <end position="303"/>
    </location>
</feature>
<dbReference type="Pfam" id="PF04185">
    <property type="entry name" value="Phosphoesterase"/>
    <property type="match status" value="1"/>
</dbReference>
<dbReference type="Gene3D" id="3.40.720.10">
    <property type="entry name" value="Alkaline Phosphatase, subunit A"/>
    <property type="match status" value="1"/>
</dbReference>
<accession>A0A9P6SZI2</accession>
<dbReference type="AlphaFoldDB" id="A0A9P6SZI2"/>
<organism evidence="3 4">
    <name type="scientific">Entomortierella chlamydospora</name>
    <dbReference type="NCBI Taxonomy" id="101097"/>
    <lineage>
        <taxon>Eukaryota</taxon>
        <taxon>Fungi</taxon>
        <taxon>Fungi incertae sedis</taxon>
        <taxon>Mucoromycota</taxon>
        <taxon>Mortierellomycotina</taxon>
        <taxon>Mortierellomycetes</taxon>
        <taxon>Mortierellales</taxon>
        <taxon>Mortierellaceae</taxon>
        <taxon>Entomortierella</taxon>
    </lineage>
</organism>
<gene>
    <name evidence="3" type="ORF">BGZ80_010773</name>
</gene>
<feature type="signal peptide" evidence="2">
    <location>
        <begin position="1"/>
        <end position="25"/>
    </location>
</feature>
<dbReference type="GO" id="GO:0009395">
    <property type="term" value="P:phospholipid catabolic process"/>
    <property type="evidence" value="ECO:0007669"/>
    <property type="project" value="TreeGrafter"/>
</dbReference>
<dbReference type="PANTHER" id="PTHR31956">
    <property type="entry name" value="NON-SPECIFIC PHOSPHOLIPASE C4-RELATED"/>
    <property type="match status" value="1"/>
</dbReference>
<dbReference type="EMBL" id="JAAAID010000789">
    <property type="protein sequence ID" value="KAG0013898.1"/>
    <property type="molecule type" value="Genomic_DNA"/>
</dbReference>
<reference evidence="3" key="1">
    <citation type="journal article" date="2020" name="Fungal Divers.">
        <title>Resolving the Mortierellaceae phylogeny through synthesis of multi-gene phylogenetics and phylogenomics.</title>
        <authorList>
            <person name="Vandepol N."/>
            <person name="Liber J."/>
            <person name="Desiro A."/>
            <person name="Na H."/>
            <person name="Kennedy M."/>
            <person name="Barry K."/>
            <person name="Grigoriev I.V."/>
            <person name="Miller A.N."/>
            <person name="O'Donnell K."/>
            <person name="Stajich J.E."/>
            <person name="Bonito G."/>
        </authorList>
    </citation>
    <scope>NUCLEOTIDE SEQUENCE</scope>
    <source>
        <strain evidence="3">NRRL 2769</strain>
    </source>
</reference>
<dbReference type="GO" id="GO:0016788">
    <property type="term" value="F:hydrolase activity, acting on ester bonds"/>
    <property type="evidence" value="ECO:0007669"/>
    <property type="project" value="InterPro"/>
</dbReference>
<proteinExistence type="predicted"/>
<evidence type="ECO:0000313" key="3">
    <source>
        <dbReference type="EMBL" id="KAG0013898.1"/>
    </source>
</evidence>
<dbReference type="InterPro" id="IPR007312">
    <property type="entry name" value="Phosphoesterase"/>
</dbReference>
<sequence length="303" mass="32993">MLFKKFASLTLLAATAFAQAPKGAAFDHIVIIFLENTDYALASTDSYFQALIPQGILLDNYHGLAHPSQPNYIASIGGSTHSVTSDSTYNLSPSYSTIVDLLEAKQLTWKTYQENIPSVCYTGSSSSSLYYRKHNPFVSYGSIYKNSTRCKNVVSATQFTTDVNNGALPNYSFYTPNIKNDGHDTTVAYAGQWLTGFLTPLLSNSNFMKNTLVVVTFDEAEDYSDTTNHVLALLLGDAVNGTANTVDSTYYTHYSLISTVENNWGLGNLNLGDVGQLGNVFNLVASKTGYQNVAVTNPPPLNN</sequence>
<dbReference type="PANTHER" id="PTHR31956:SF8">
    <property type="entry name" value="ACID PHOSPHATASE PHOA (AFU_ORTHOLOGUE AFUA_1G03570)"/>
    <property type="match status" value="1"/>
</dbReference>
<dbReference type="Proteomes" id="UP000703661">
    <property type="component" value="Unassembled WGS sequence"/>
</dbReference>
<evidence type="ECO:0000313" key="4">
    <source>
        <dbReference type="Proteomes" id="UP000703661"/>
    </source>
</evidence>
<evidence type="ECO:0000256" key="1">
    <source>
        <dbReference type="ARBA" id="ARBA00022801"/>
    </source>
</evidence>
<evidence type="ECO:0008006" key="5">
    <source>
        <dbReference type="Google" id="ProtNLM"/>
    </source>
</evidence>
<dbReference type="InterPro" id="IPR017850">
    <property type="entry name" value="Alkaline_phosphatase_core_sf"/>
</dbReference>
<keyword evidence="1" id="KW-0378">Hydrolase</keyword>
<evidence type="ECO:0000256" key="2">
    <source>
        <dbReference type="SAM" id="SignalP"/>
    </source>
</evidence>
<name>A0A9P6SZI2_9FUNG</name>
<protein>
    <recommendedName>
        <fullName evidence="5">Acid phosphatase</fullName>
    </recommendedName>
</protein>
<keyword evidence="4" id="KW-1185">Reference proteome</keyword>
<keyword evidence="2" id="KW-0732">Signal</keyword>
<comment type="caution">
    <text evidence="3">The sequence shown here is derived from an EMBL/GenBank/DDBJ whole genome shotgun (WGS) entry which is preliminary data.</text>
</comment>